<organism evidence="6 7">
    <name type="scientific">Cytophaga hutchinsonii (strain ATCC 33406 / DSM 1761 / CIP 103989 / NBRC 15051 / NCIMB 9469 / D465)</name>
    <dbReference type="NCBI Taxonomy" id="269798"/>
    <lineage>
        <taxon>Bacteria</taxon>
        <taxon>Pseudomonadati</taxon>
        <taxon>Bacteroidota</taxon>
        <taxon>Cytophagia</taxon>
        <taxon>Cytophagales</taxon>
        <taxon>Cytophagaceae</taxon>
        <taxon>Cytophaga</taxon>
    </lineage>
</organism>
<dbReference type="SUPFAM" id="SSF56281">
    <property type="entry name" value="Metallo-hydrolase/oxidoreductase"/>
    <property type="match status" value="1"/>
</dbReference>
<dbReference type="InterPro" id="IPR036866">
    <property type="entry name" value="RibonucZ/Hydroxyglut_hydro"/>
</dbReference>
<dbReference type="EMBL" id="CP000383">
    <property type="protein sequence ID" value="ABG58789.1"/>
    <property type="molecule type" value="Genomic_DNA"/>
</dbReference>
<dbReference type="PANTHER" id="PTHR42978">
    <property type="entry name" value="QUORUM-QUENCHING LACTONASE YTNP-RELATED-RELATED"/>
    <property type="match status" value="1"/>
</dbReference>
<keyword evidence="7" id="KW-1185">Reference proteome</keyword>
<accession>A0A6N4SR83</accession>
<dbReference type="SMART" id="SM00849">
    <property type="entry name" value="Lactamase_B"/>
    <property type="match status" value="1"/>
</dbReference>
<protein>
    <submittedName>
        <fullName evidence="6">Hydrolase</fullName>
    </submittedName>
</protein>
<dbReference type="Gene3D" id="3.60.15.10">
    <property type="entry name" value="Ribonuclease Z/Hydroxyacylglutathione hydrolase-like"/>
    <property type="match status" value="1"/>
</dbReference>
<keyword evidence="2" id="KW-0479">Metal-binding</keyword>
<evidence type="ECO:0000259" key="5">
    <source>
        <dbReference type="SMART" id="SM00849"/>
    </source>
</evidence>
<dbReference type="RefSeq" id="WP_011584904.1">
    <property type="nucleotide sequence ID" value="NC_008255.1"/>
</dbReference>
<dbReference type="InterPro" id="IPR051013">
    <property type="entry name" value="MBL_superfamily_lactonases"/>
</dbReference>
<dbReference type="GO" id="GO:0016787">
    <property type="term" value="F:hydrolase activity"/>
    <property type="evidence" value="ECO:0007669"/>
    <property type="project" value="UniProtKB-KW"/>
</dbReference>
<dbReference type="InterPro" id="IPR001279">
    <property type="entry name" value="Metallo-B-lactamas"/>
</dbReference>
<dbReference type="CDD" id="cd16281">
    <property type="entry name" value="metallo-hydrolase-like_MBL-fold"/>
    <property type="match status" value="1"/>
</dbReference>
<name>A0A6N4SR83_CYTH3</name>
<dbReference type="OrthoDB" id="9802897at2"/>
<comment type="similarity">
    <text evidence="1">Belongs to the metallo-beta-lactamase superfamily.</text>
</comment>
<dbReference type="Pfam" id="PF00753">
    <property type="entry name" value="Lactamase_B"/>
    <property type="match status" value="1"/>
</dbReference>
<gene>
    <name evidence="6" type="ordered locus">CHU_1518</name>
</gene>
<dbReference type="Proteomes" id="UP000001822">
    <property type="component" value="Chromosome"/>
</dbReference>
<dbReference type="AlphaFoldDB" id="A0A6N4SR83"/>
<dbReference type="KEGG" id="chu:CHU_1518"/>
<proteinExistence type="inferred from homology"/>
<evidence type="ECO:0000313" key="6">
    <source>
        <dbReference type="EMBL" id="ABG58789.1"/>
    </source>
</evidence>
<sequence>MRLFAINAGNFKLDGGAMFGVVPKSIWNKLNPADSNNLCTWATRCLLIENGKQLVLIDTGLGDKQDESFFRHYYRDTPQTWDTLLKPYGFHSSDITDVVLTHLHFDHVGGALEKKGDKIVPTFSNARYWSNTRHWDWAVEPNPREKASFLKDNLFPLQESGQLYFVDTQNLPFEWMDFIFVDGHTEQQMLPLITTPAEKKILYAADLLPSAGHIPMPYIMSYDVRPLVSMQEKERVFNQVLAEDWTVFLEHDLSNACISLQQTEKGIRLNNVFQISDFN</sequence>
<keyword evidence="4" id="KW-0862">Zinc</keyword>
<evidence type="ECO:0000313" key="7">
    <source>
        <dbReference type="Proteomes" id="UP000001822"/>
    </source>
</evidence>
<evidence type="ECO:0000256" key="2">
    <source>
        <dbReference type="ARBA" id="ARBA00022723"/>
    </source>
</evidence>
<feature type="domain" description="Metallo-beta-lactamase" evidence="5">
    <location>
        <begin position="42"/>
        <end position="251"/>
    </location>
</feature>
<evidence type="ECO:0000256" key="1">
    <source>
        <dbReference type="ARBA" id="ARBA00007749"/>
    </source>
</evidence>
<reference evidence="6 7" key="1">
    <citation type="journal article" date="2007" name="Appl. Environ. Microbiol.">
        <title>Genome sequence of the cellulolytic gliding bacterium Cytophaga hutchinsonii.</title>
        <authorList>
            <person name="Xie G."/>
            <person name="Bruce D.C."/>
            <person name="Challacombe J.F."/>
            <person name="Chertkov O."/>
            <person name="Detter J.C."/>
            <person name="Gilna P."/>
            <person name="Han C.S."/>
            <person name="Lucas S."/>
            <person name="Misra M."/>
            <person name="Myers G.L."/>
            <person name="Richardson P."/>
            <person name="Tapia R."/>
            <person name="Thayer N."/>
            <person name="Thompson L.S."/>
            <person name="Brettin T.S."/>
            <person name="Henrissat B."/>
            <person name="Wilson D.B."/>
            <person name="McBride M.J."/>
        </authorList>
    </citation>
    <scope>NUCLEOTIDE SEQUENCE [LARGE SCALE GENOMIC DNA]</scope>
    <source>
        <strain evidence="7">ATCC 33406 / DSM 1761 / CIP 103989 / NBRC 15051 / NCIMB 9469 / D465</strain>
    </source>
</reference>
<dbReference type="GO" id="GO:0046872">
    <property type="term" value="F:metal ion binding"/>
    <property type="evidence" value="ECO:0007669"/>
    <property type="project" value="UniProtKB-KW"/>
</dbReference>
<evidence type="ECO:0000256" key="3">
    <source>
        <dbReference type="ARBA" id="ARBA00022801"/>
    </source>
</evidence>
<dbReference type="PANTHER" id="PTHR42978:SF6">
    <property type="entry name" value="QUORUM-QUENCHING LACTONASE YTNP-RELATED"/>
    <property type="match status" value="1"/>
</dbReference>
<keyword evidence="3 6" id="KW-0378">Hydrolase</keyword>
<evidence type="ECO:0000256" key="4">
    <source>
        <dbReference type="ARBA" id="ARBA00022833"/>
    </source>
</evidence>